<dbReference type="InterPro" id="IPR014284">
    <property type="entry name" value="RNA_pol_sigma-70_dom"/>
</dbReference>
<keyword evidence="10" id="KW-1185">Reference proteome</keyword>
<dbReference type="NCBIfam" id="TIGR02937">
    <property type="entry name" value="sigma70-ECF"/>
    <property type="match status" value="1"/>
</dbReference>
<comment type="similarity">
    <text evidence="1">Belongs to the sigma-70 factor family. ECF subfamily.</text>
</comment>
<dbReference type="SUPFAM" id="SSF88946">
    <property type="entry name" value="Sigma2 domain of RNA polymerase sigma factors"/>
    <property type="match status" value="1"/>
</dbReference>
<dbReference type="InterPro" id="IPR007627">
    <property type="entry name" value="RNA_pol_sigma70_r2"/>
</dbReference>
<dbReference type="PANTHER" id="PTHR43133">
    <property type="entry name" value="RNA POLYMERASE ECF-TYPE SIGMA FACTO"/>
    <property type="match status" value="1"/>
</dbReference>
<accession>A0A7Y9JA49</accession>
<feature type="domain" description="RNA polymerase sigma factor 70 region 4 type 2" evidence="8">
    <location>
        <begin position="158"/>
        <end position="210"/>
    </location>
</feature>
<evidence type="ECO:0000256" key="2">
    <source>
        <dbReference type="ARBA" id="ARBA00023015"/>
    </source>
</evidence>
<dbReference type="Pfam" id="PF04542">
    <property type="entry name" value="Sigma70_r2"/>
    <property type="match status" value="1"/>
</dbReference>
<dbReference type="Gene3D" id="1.10.1740.10">
    <property type="match status" value="1"/>
</dbReference>
<organism evidence="9 10">
    <name type="scientific">Nocardioides panaciterrulae</name>
    <dbReference type="NCBI Taxonomy" id="661492"/>
    <lineage>
        <taxon>Bacteria</taxon>
        <taxon>Bacillati</taxon>
        <taxon>Actinomycetota</taxon>
        <taxon>Actinomycetes</taxon>
        <taxon>Propionibacteriales</taxon>
        <taxon>Nocardioidaceae</taxon>
        <taxon>Nocardioides</taxon>
    </lineage>
</organism>
<dbReference type="AlphaFoldDB" id="A0A7Y9JA49"/>
<dbReference type="RefSeq" id="WP_179661944.1">
    <property type="nucleotide sequence ID" value="NZ_JACCBG010000001.1"/>
</dbReference>
<feature type="region of interest" description="Disordered" evidence="6">
    <location>
        <begin position="218"/>
        <end position="248"/>
    </location>
</feature>
<dbReference type="InterPro" id="IPR039425">
    <property type="entry name" value="RNA_pol_sigma-70-like"/>
</dbReference>
<dbReference type="SUPFAM" id="SSF88659">
    <property type="entry name" value="Sigma3 and sigma4 domains of RNA polymerase sigma factors"/>
    <property type="match status" value="1"/>
</dbReference>
<dbReference type="InterPro" id="IPR036388">
    <property type="entry name" value="WH-like_DNA-bd_sf"/>
</dbReference>
<proteinExistence type="inferred from homology"/>
<reference evidence="9 10" key="1">
    <citation type="submission" date="2020-07" db="EMBL/GenBank/DDBJ databases">
        <title>Sequencing the genomes of 1000 actinobacteria strains.</title>
        <authorList>
            <person name="Klenk H.-P."/>
        </authorList>
    </citation>
    <scope>NUCLEOTIDE SEQUENCE [LARGE SCALE GENOMIC DNA]</scope>
    <source>
        <strain evidence="9 10">DSM 21350</strain>
    </source>
</reference>
<dbReference type="Proteomes" id="UP000535511">
    <property type="component" value="Unassembled WGS sequence"/>
</dbReference>
<dbReference type="Gene3D" id="1.10.10.10">
    <property type="entry name" value="Winged helix-like DNA-binding domain superfamily/Winged helix DNA-binding domain"/>
    <property type="match status" value="1"/>
</dbReference>
<feature type="region of interest" description="Disordered" evidence="6">
    <location>
        <begin position="1"/>
        <end position="30"/>
    </location>
</feature>
<keyword evidence="2" id="KW-0805">Transcription regulation</keyword>
<evidence type="ECO:0000256" key="1">
    <source>
        <dbReference type="ARBA" id="ARBA00010641"/>
    </source>
</evidence>
<evidence type="ECO:0000313" key="9">
    <source>
        <dbReference type="EMBL" id="NYD39999.1"/>
    </source>
</evidence>
<dbReference type="NCBIfam" id="NF007225">
    <property type="entry name" value="PRK09643.1"/>
    <property type="match status" value="1"/>
</dbReference>
<dbReference type="GO" id="GO:0016987">
    <property type="term" value="F:sigma factor activity"/>
    <property type="evidence" value="ECO:0007669"/>
    <property type="project" value="UniProtKB-KW"/>
</dbReference>
<dbReference type="InterPro" id="IPR013325">
    <property type="entry name" value="RNA_pol_sigma_r2"/>
</dbReference>
<gene>
    <name evidence="9" type="ORF">BJZ21_000082</name>
</gene>
<dbReference type="InterPro" id="IPR013249">
    <property type="entry name" value="RNA_pol_sigma70_r4_t2"/>
</dbReference>
<protein>
    <submittedName>
        <fullName evidence="9">RNA polymerase sigma-70 factor (ECF subfamily)</fullName>
    </submittedName>
</protein>
<dbReference type="GO" id="GO:0003677">
    <property type="term" value="F:DNA binding"/>
    <property type="evidence" value="ECO:0007669"/>
    <property type="project" value="UniProtKB-KW"/>
</dbReference>
<keyword evidence="5" id="KW-0804">Transcription</keyword>
<dbReference type="CDD" id="cd06171">
    <property type="entry name" value="Sigma70_r4"/>
    <property type="match status" value="1"/>
</dbReference>
<dbReference type="GO" id="GO:0006352">
    <property type="term" value="P:DNA-templated transcription initiation"/>
    <property type="evidence" value="ECO:0007669"/>
    <property type="project" value="InterPro"/>
</dbReference>
<dbReference type="EMBL" id="JACCBG010000001">
    <property type="protein sequence ID" value="NYD39999.1"/>
    <property type="molecule type" value="Genomic_DNA"/>
</dbReference>
<evidence type="ECO:0000256" key="3">
    <source>
        <dbReference type="ARBA" id="ARBA00023082"/>
    </source>
</evidence>
<feature type="compositionally biased region" description="Pro residues" evidence="6">
    <location>
        <begin position="1"/>
        <end position="10"/>
    </location>
</feature>
<comment type="caution">
    <text evidence="9">The sequence shown here is derived from an EMBL/GenBank/DDBJ whole genome shotgun (WGS) entry which is preliminary data.</text>
</comment>
<dbReference type="Pfam" id="PF08281">
    <property type="entry name" value="Sigma70_r4_2"/>
    <property type="match status" value="1"/>
</dbReference>
<sequence length="248" mass="25901">MTPGRVPPDGEPGGEPSSEPGGEPNREPSDADLLRAHVAGDAEAFGVLFTRHRDRLWAVALRTMGNPEDAADGLQDGLVAAYRRAGSFRGEAAVTTWLHRVVVNACLDRLRAARSRRADPLPDDLAEYERRGVVATGPTPGAEATDPAEAVVAGDRRGAVLAALATLPADQRAALVLVDMEGYPVSEVAAILGCAVGTVKSRCSRGRTRLARLLDLEGYAGDRGHVPSGNPPPGSSVRSPESPRGPPA</sequence>
<evidence type="ECO:0000256" key="4">
    <source>
        <dbReference type="ARBA" id="ARBA00023125"/>
    </source>
</evidence>
<keyword evidence="4" id="KW-0238">DNA-binding</keyword>
<evidence type="ECO:0000259" key="7">
    <source>
        <dbReference type="Pfam" id="PF04542"/>
    </source>
</evidence>
<feature type="compositionally biased region" description="Low complexity" evidence="6">
    <location>
        <begin position="14"/>
        <end position="23"/>
    </location>
</feature>
<keyword evidence="3" id="KW-0731">Sigma factor</keyword>
<evidence type="ECO:0000259" key="8">
    <source>
        <dbReference type="Pfam" id="PF08281"/>
    </source>
</evidence>
<evidence type="ECO:0000256" key="6">
    <source>
        <dbReference type="SAM" id="MobiDB-lite"/>
    </source>
</evidence>
<feature type="domain" description="RNA polymerase sigma-70 region 2" evidence="7">
    <location>
        <begin position="48"/>
        <end position="114"/>
    </location>
</feature>
<evidence type="ECO:0000256" key="5">
    <source>
        <dbReference type="ARBA" id="ARBA00023163"/>
    </source>
</evidence>
<evidence type="ECO:0000313" key="10">
    <source>
        <dbReference type="Proteomes" id="UP000535511"/>
    </source>
</evidence>
<dbReference type="PANTHER" id="PTHR43133:SF50">
    <property type="entry name" value="ECF RNA POLYMERASE SIGMA FACTOR SIGM"/>
    <property type="match status" value="1"/>
</dbReference>
<dbReference type="InterPro" id="IPR013324">
    <property type="entry name" value="RNA_pol_sigma_r3/r4-like"/>
</dbReference>
<name>A0A7Y9JA49_9ACTN</name>